<proteinExistence type="predicted"/>
<evidence type="ECO:0000313" key="3">
    <source>
        <dbReference type="Proteomes" id="UP000266552"/>
    </source>
</evidence>
<sequence>MRVARYFVLWFVFIFLFTGAVVGLEYIEGYKITTTEYFGLRNAGFVLMIIPILISSLLYPVIVLPLSWFMGMIRWVKISLILYALLYAVMWAAAGTVLFYESYDDRFIQEYELHVSTAVILFGVIGLVYGWIEWKVLRHHPADLV</sequence>
<organism evidence="2 3">
    <name type="scientific">Paenibacillus lautus</name>
    <name type="common">Bacillus lautus</name>
    <dbReference type="NCBI Taxonomy" id="1401"/>
    <lineage>
        <taxon>Bacteria</taxon>
        <taxon>Bacillati</taxon>
        <taxon>Bacillota</taxon>
        <taxon>Bacilli</taxon>
        <taxon>Bacillales</taxon>
        <taxon>Paenibacillaceae</taxon>
        <taxon>Paenibacillus</taxon>
    </lineage>
</organism>
<name>A0A385TUF3_PAELA</name>
<dbReference type="Proteomes" id="UP000266552">
    <property type="component" value="Chromosome"/>
</dbReference>
<evidence type="ECO:0000313" key="2">
    <source>
        <dbReference type="EMBL" id="AYB47439.1"/>
    </source>
</evidence>
<feature type="transmembrane region" description="Helical" evidence="1">
    <location>
        <begin position="80"/>
        <end position="101"/>
    </location>
</feature>
<accession>A0A385TUF3</accession>
<reference evidence="2 3" key="1">
    <citation type="submission" date="2018-09" db="EMBL/GenBank/DDBJ databases">
        <title>Genome Sequence of Paenibacillus lautus Strain E7593-69, Azo Dye-Degrading Bacteria, Isolated from Commercial Tattoo Inks.</title>
        <authorList>
            <person name="Nho S.W."/>
            <person name="Kim S.-J."/>
            <person name="Kweon O."/>
            <person name="Cerniglia C.E."/>
        </authorList>
    </citation>
    <scope>NUCLEOTIDE SEQUENCE [LARGE SCALE GENOMIC DNA]</scope>
    <source>
        <strain evidence="2 3">E7593-69</strain>
    </source>
</reference>
<keyword evidence="1" id="KW-0472">Membrane</keyword>
<gene>
    <name evidence="2" type="ORF">D5F53_30890</name>
</gene>
<keyword evidence="1" id="KW-0812">Transmembrane</keyword>
<dbReference type="KEGG" id="plw:D5F53_30890"/>
<evidence type="ECO:0000256" key="1">
    <source>
        <dbReference type="SAM" id="Phobius"/>
    </source>
</evidence>
<keyword evidence="3" id="KW-1185">Reference proteome</keyword>
<keyword evidence="1" id="KW-1133">Transmembrane helix</keyword>
<feature type="transmembrane region" description="Helical" evidence="1">
    <location>
        <begin position="113"/>
        <end position="132"/>
    </location>
</feature>
<dbReference type="AlphaFoldDB" id="A0A385TUF3"/>
<feature type="transmembrane region" description="Helical" evidence="1">
    <location>
        <begin position="47"/>
        <end position="68"/>
    </location>
</feature>
<protein>
    <submittedName>
        <fullName evidence="2">Uncharacterized protein</fullName>
    </submittedName>
</protein>
<dbReference type="EMBL" id="CP032412">
    <property type="protein sequence ID" value="AYB47439.1"/>
    <property type="molecule type" value="Genomic_DNA"/>
</dbReference>